<proteinExistence type="predicted"/>
<keyword evidence="4" id="KW-1185">Reference proteome</keyword>
<dbReference type="SUPFAM" id="SSF53271">
    <property type="entry name" value="PRTase-like"/>
    <property type="match status" value="1"/>
</dbReference>
<reference evidence="3" key="1">
    <citation type="submission" date="2022-05" db="EMBL/GenBank/DDBJ databases">
        <title>Jatrophihabitans sp. SB3-54 whole genome sequence.</title>
        <authorList>
            <person name="Suh M.K."/>
            <person name="Eom M.K."/>
            <person name="Kim J.S."/>
            <person name="Kim H.S."/>
            <person name="Do H.E."/>
            <person name="Shin Y.K."/>
            <person name="Lee J.-S."/>
        </authorList>
    </citation>
    <scope>NUCLEOTIDE SEQUENCE</scope>
    <source>
        <strain evidence="3">SB3-54</strain>
    </source>
</reference>
<dbReference type="EMBL" id="CP097463">
    <property type="protein sequence ID" value="WAX57614.1"/>
    <property type="molecule type" value="Genomic_DNA"/>
</dbReference>
<accession>A0ABY7K2N0</accession>
<name>A0ABY7K2N0_9ACTN</name>
<dbReference type="Proteomes" id="UP001164693">
    <property type="component" value="Chromosome"/>
</dbReference>
<dbReference type="CDD" id="cd06223">
    <property type="entry name" value="PRTases_typeI"/>
    <property type="match status" value="1"/>
</dbReference>
<organism evidence="3 4">
    <name type="scientific">Jatrophihabitans cynanchi</name>
    <dbReference type="NCBI Taxonomy" id="2944128"/>
    <lineage>
        <taxon>Bacteria</taxon>
        <taxon>Bacillati</taxon>
        <taxon>Actinomycetota</taxon>
        <taxon>Actinomycetes</taxon>
        <taxon>Jatrophihabitantales</taxon>
        <taxon>Jatrophihabitantaceae</taxon>
        <taxon>Jatrophihabitans</taxon>
    </lineage>
</organism>
<dbReference type="Gene3D" id="3.40.50.2020">
    <property type="match status" value="1"/>
</dbReference>
<keyword evidence="3" id="KW-0808">Transferase</keyword>
<dbReference type="Pfam" id="PF12500">
    <property type="entry name" value="TRSP"/>
    <property type="match status" value="1"/>
</dbReference>
<evidence type="ECO:0000259" key="2">
    <source>
        <dbReference type="Pfam" id="PF15609"/>
    </source>
</evidence>
<dbReference type="InterPro" id="IPR041688">
    <property type="entry name" value="PRTase_2"/>
</dbReference>
<dbReference type="InterPro" id="IPR022537">
    <property type="entry name" value="TRSP_dom"/>
</dbReference>
<sequence length="418" mass="45578">MSPVWDGQWLADRLGIRLDSIEGVDVTEWVGLALRRNPKRAHLLVSHFLGKHIPADPRTVYGLSLKLGTSVRAVLRDEAALVIGFAETATALGAAVSDELDVDYLHTTRRHVGELTPFGNFLEEHSHATSHLLYPDDRRLFDPDRALVLIDDELSTGQTAMNMIHALQRIAPRRHYVIGCFLDMRGFVNIATMHAFADTLGIELQAVRMAGGTVHLPPDVVARADALIAAQPDPAPPAPPRAKVRLVESMWPAGVRDGARHGFRYEDRRQASIAARAVAARLAELIEGDRVLVLGYEELMHAPILVAISLADWADEGRIVRVSSTTRSPVLAIDEPGYPIRTALTFPAHDDPADGPGLRYAYNVAPEAGAEPYSDIVLLLDDVADTPALYAPGGLLEQLAGVCERLFVQVLPSFRPTA</sequence>
<gene>
    <name evidence="3" type="ORF">M6B22_02320</name>
</gene>
<dbReference type="InterPro" id="IPR029057">
    <property type="entry name" value="PRTase-like"/>
</dbReference>
<dbReference type="InterPro" id="IPR011214">
    <property type="entry name" value="UCP020967"/>
</dbReference>
<feature type="domain" description="Orotate phosphoribosyltransferase-like" evidence="2">
    <location>
        <begin position="30"/>
        <end position="212"/>
    </location>
</feature>
<evidence type="ECO:0000313" key="3">
    <source>
        <dbReference type="EMBL" id="WAX57614.1"/>
    </source>
</evidence>
<dbReference type="InterPro" id="IPR000836">
    <property type="entry name" value="PRTase_dom"/>
</dbReference>
<dbReference type="PIRSF" id="PIRSF020967">
    <property type="entry name" value="UCP020967"/>
    <property type="match status" value="1"/>
</dbReference>
<evidence type="ECO:0000313" key="4">
    <source>
        <dbReference type="Proteomes" id="UP001164693"/>
    </source>
</evidence>
<keyword evidence="3" id="KW-0328">Glycosyltransferase</keyword>
<protein>
    <submittedName>
        <fullName evidence="3">Phosphoribosyltransferase family protein</fullName>
    </submittedName>
</protein>
<evidence type="ECO:0000259" key="1">
    <source>
        <dbReference type="Pfam" id="PF12500"/>
    </source>
</evidence>
<dbReference type="Pfam" id="PF15609">
    <property type="entry name" value="PRTase_2"/>
    <property type="match status" value="1"/>
</dbReference>
<dbReference type="GO" id="GO:0016757">
    <property type="term" value="F:glycosyltransferase activity"/>
    <property type="evidence" value="ECO:0007669"/>
    <property type="project" value="UniProtKB-KW"/>
</dbReference>
<feature type="domain" description="TRSP" evidence="1">
    <location>
        <begin position="257"/>
        <end position="398"/>
    </location>
</feature>